<evidence type="ECO:0000313" key="2">
    <source>
        <dbReference type="EMBL" id="PUZ39761.1"/>
    </source>
</evidence>
<organism evidence="2 3">
    <name type="scientific">Panicum hallii var. hallii</name>
    <dbReference type="NCBI Taxonomy" id="1504633"/>
    <lineage>
        <taxon>Eukaryota</taxon>
        <taxon>Viridiplantae</taxon>
        <taxon>Streptophyta</taxon>
        <taxon>Embryophyta</taxon>
        <taxon>Tracheophyta</taxon>
        <taxon>Spermatophyta</taxon>
        <taxon>Magnoliopsida</taxon>
        <taxon>Liliopsida</taxon>
        <taxon>Poales</taxon>
        <taxon>Poaceae</taxon>
        <taxon>PACMAD clade</taxon>
        <taxon>Panicoideae</taxon>
        <taxon>Panicodae</taxon>
        <taxon>Paniceae</taxon>
        <taxon>Panicinae</taxon>
        <taxon>Panicum</taxon>
        <taxon>Panicum sect. Panicum</taxon>
    </lineage>
</organism>
<proteinExistence type="predicted"/>
<protein>
    <submittedName>
        <fullName evidence="2">Uncharacterized protein</fullName>
    </submittedName>
</protein>
<feature type="compositionally biased region" description="Low complexity" evidence="1">
    <location>
        <begin position="1"/>
        <end position="17"/>
    </location>
</feature>
<evidence type="ECO:0000313" key="3">
    <source>
        <dbReference type="Proteomes" id="UP000244336"/>
    </source>
</evidence>
<gene>
    <name evidence="2" type="ORF">GQ55_9G365100</name>
</gene>
<reference evidence="2 3" key="1">
    <citation type="submission" date="2018-04" db="EMBL/GenBank/DDBJ databases">
        <title>WGS assembly of Panicum hallii var. hallii HAL2.</title>
        <authorList>
            <person name="Lovell J."/>
            <person name="Jenkins J."/>
            <person name="Lowry D."/>
            <person name="Mamidi S."/>
            <person name="Sreedasyam A."/>
            <person name="Weng X."/>
            <person name="Barry K."/>
            <person name="Bonette J."/>
            <person name="Campitelli B."/>
            <person name="Daum C."/>
            <person name="Gordon S."/>
            <person name="Gould B."/>
            <person name="Lipzen A."/>
            <person name="MacQueen A."/>
            <person name="Palacio-Mejia J."/>
            <person name="Plott C."/>
            <person name="Shakirov E."/>
            <person name="Shu S."/>
            <person name="Yoshinaga Y."/>
            <person name="Zane M."/>
            <person name="Rokhsar D."/>
            <person name="Grimwood J."/>
            <person name="Schmutz J."/>
            <person name="Juenger T."/>
        </authorList>
    </citation>
    <scope>NUCLEOTIDE SEQUENCE [LARGE SCALE GENOMIC DNA]</scope>
    <source>
        <strain evidence="3">cv. HAL2</strain>
    </source>
</reference>
<accession>A0A2T7C8T9</accession>
<feature type="region of interest" description="Disordered" evidence="1">
    <location>
        <begin position="1"/>
        <end position="185"/>
    </location>
</feature>
<sequence>MSGPPIFSPSSLSSPPSSLSPPRPHRGQRCRRSFRRRGRATPPLCSRRASGSCTGRATSAARPRGRARGTAGVLGPRRVSRSRRGRDPPPLHSRRVSGSLRGRAPPLLHPRWASGSHHMRALPSTGEPEPPRASSAGRSAPTSELRPLAAPPPRARADMGELRWPQTSKSRAGVSSGAAPPPTGN</sequence>
<feature type="compositionally biased region" description="Low complexity" evidence="1">
    <location>
        <begin position="54"/>
        <end position="77"/>
    </location>
</feature>
<feature type="compositionally biased region" description="Basic residues" evidence="1">
    <location>
        <begin position="23"/>
        <end position="39"/>
    </location>
</feature>
<dbReference type="Gramene" id="PUZ39761">
    <property type="protein sequence ID" value="PUZ39761"/>
    <property type="gene ID" value="GQ55_9G365100"/>
</dbReference>
<dbReference type="Proteomes" id="UP000244336">
    <property type="component" value="Chromosome 9"/>
</dbReference>
<dbReference type="EMBL" id="CM009757">
    <property type="protein sequence ID" value="PUZ39761.1"/>
    <property type="molecule type" value="Genomic_DNA"/>
</dbReference>
<evidence type="ECO:0000256" key="1">
    <source>
        <dbReference type="SAM" id="MobiDB-lite"/>
    </source>
</evidence>
<dbReference type="AlphaFoldDB" id="A0A2T7C8T9"/>
<keyword evidence="3" id="KW-1185">Reference proteome</keyword>
<name>A0A2T7C8T9_9POAL</name>